<evidence type="ECO:0000313" key="2">
    <source>
        <dbReference type="Proteomes" id="UP000091857"/>
    </source>
</evidence>
<sequence length="693" mass="77608">MSSPRLLFFFLYVLIGLVAFNTAQPEFFSHSCSNTGNYSSNSVYQSNLNSLLSSLSSNNNITYGFYNQSFGRDPDRVYAIALCRGDVLLDDCRRCVNDSASRILQDCPNQKEAIGWYDNCMIRYSNASIFGVTRVRPMLALLNINNVTSIDQFNQALRTLMDKLRSEASSGSSLRKFATGEAAGPDFLTIYALAQCTPDLSSLQCNDCLDQAARFIPGCCNGKIGGRVVTPSCNLRYEIARFYNSTVPLPSPPPQSTPPPFSPPPKGKDSNTARTVVIVVVPIVCVVIFIICLCIFLRRRRIRQTPKPEPMDEINSADSLQFDFGTIRAATDNFSDANKLGQGGFGSVYKGRLSNGQDIAVKRLSSGSGQGDLEFKNEVLLVAKLQHRNLVRLQGFCLEGIERLLIYEFVPNRSLDHFLFDPNKRSHLDWERRYKIIGGIARGLVYLHEDSRLRIIHRDLKASNILLDAEMNPKISDFGMARLFVLDQTQGNTSRIVGTYGYMAPEYAMHGQFSVKSDVYSFGVLLLEILSGQRNNSFRIGENVEDLLTYAWRNWREGTCLNLIDPNLRDGSRNEMMRCIHIGLLCVQENVADRPTMASVVLMLNSYSLTLPVPSPPAFFMSSSSGSENLFSQSYYSERTESTNEKSEIIPLGYVKLNIIHTFRLAFLSSTIRSVAKANIFCHFYLDGVHVDR</sequence>
<organism evidence="1 2">
    <name type="scientific">Manihot esculenta</name>
    <name type="common">Cassava</name>
    <name type="synonym">Jatropha manihot</name>
    <dbReference type="NCBI Taxonomy" id="3983"/>
    <lineage>
        <taxon>Eukaryota</taxon>
        <taxon>Viridiplantae</taxon>
        <taxon>Streptophyta</taxon>
        <taxon>Embryophyta</taxon>
        <taxon>Tracheophyta</taxon>
        <taxon>Spermatophyta</taxon>
        <taxon>Magnoliopsida</taxon>
        <taxon>eudicotyledons</taxon>
        <taxon>Gunneridae</taxon>
        <taxon>Pentapetalae</taxon>
        <taxon>rosids</taxon>
        <taxon>fabids</taxon>
        <taxon>Malpighiales</taxon>
        <taxon>Euphorbiaceae</taxon>
        <taxon>Crotonoideae</taxon>
        <taxon>Manihoteae</taxon>
        <taxon>Manihot</taxon>
    </lineage>
</organism>
<reference evidence="2" key="1">
    <citation type="journal article" date="2016" name="Nat. Biotechnol.">
        <title>Sequencing wild and cultivated cassava and related species reveals extensive interspecific hybridization and genetic diversity.</title>
        <authorList>
            <person name="Bredeson J.V."/>
            <person name="Lyons J.B."/>
            <person name="Prochnik S.E."/>
            <person name="Wu G.A."/>
            <person name="Ha C.M."/>
            <person name="Edsinger-Gonzales E."/>
            <person name="Grimwood J."/>
            <person name="Schmutz J."/>
            <person name="Rabbi I.Y."/>
            <person name="Egesi C."/>
            <person name="Nauluvula P."/>
            <person name="Lebot V."/>
            <person name="Ndunguru J."/>
            <person name="Mkamilo G."/>
            <person name="Bart R.S."/>
            <person name="Setter T.L."/>
            <person name="Gleadow R.M."/>
            <person name="Kulakow P."/>
            <person name="Ferguson M.E."/>
            <person name="Rounsley S."/>
            <person name="Rokhsar D.S."/>
        </authorList>
    </citation>
    <scope>NUCLEOTIDE SEQUENCE [LARGE SCALE GENOMIC DNA]</scope>
    <source>
        <strain evidence="2">cv. AM560-2</strain>
    </source>
</reference>
<protein>
    <submittedName>
        <fullName evidence="1">Uncharacterized protein</fullName>
    </submittedName>
</protein>
<proteinExistence type="predicted"/>
<keyword evidence="2" id="KW-1185">Reference proteome</keyword>
<evidence type="ECO:0000313" key="1">
    <source>
        <dbReference type="EMBL" id="KAG8635270.1"/>
    </source>
</evidence>
<accession>A0ACB7G6A3</accession>
<name>A0ACB7G6A3_MANES</name>
<gene>
    <name evidence="1" type="ORF">MANES_16G018032v8</name>
</gene>
<dbReference type="EMBL" id="CM004402">
    <property type="protein sequence ID" value="KAG8635270.1"/>
    <property type="molecule type" value="Genomic_DNA"/>
</dbReference>
<feature type="non-terminal residue" evidence="1">
    <location>
        <position position="693"/>
    </location>
</feature>
<comment type="caution">
    <text evidence="1">The sequence shown here is derived from an EMBL/GenBank/DDBJ whole genome shotgun (WGS) entry which is preliminary data.</text>
</comment>
<dbReference type="Proteomes" id="UP000091857">
    <property type="component" value="Chromosome 16"/>
</dbReference>